<accession>A0AAX3WH49</accession>
<protein>
    <recommendedName>
        <fullName evidence="3">HicB family protein</fullName>
    </recommendedName>
</protein>
<name>A0AAX3WH49_METEX</name>
<dbReference type="RefSeq" id="WP_283535667.1">
    <property type="nucleotide sequence ID" value="NZ_CP073633.1"/>
</dbReference>
<evidence type="ECO:0000313" key="2">
    <source>
        <dbReference type="Proteomes" id="UP001223720"/>
    </source>
</evidence>
<dbReference type="AlphaFoldDB" id="A0AAX3WH49"/>
<dbReference type="Proteomes" id="UP001223720">
    <property type="component" value="Chromosome"/>
</dbReference>
<sequence length="60" mass="6642">MADDNWTIELTGDATGWRAVVTQLTDPAVEGETFERQTHDEAIEAAEQHISLAYSRGHSI</sequence>
<evidence type="ECO:0000313" key="1">
    <source>
        <dbReference type="EMBL" id="WHQ70101.1"/>
    </source>
</evidence>
<gene>
    <name evidence="1" type="ORF">KEC54_28005</name>
</gene>
<organism evidence="1 2">
    <name type="scientific">Methylorubrum extorquens</name>
    <name type="common">Methylobacterium dichloromethanicum</name>
    <name type="synonym">Methylobacterium extorquens</name>
    <dbReference type="NCBI Taxonomy" id="408"/>
    <lineage>
        <taxon>Bacteria</taxon>
        <taxon>Pseudomonadati</taxon>
        <taxon>Pseudomonadota</taxon>
        <taxon>Alphaproteobacteria</taxon>
        <taxon>Hyphomicrobiales</taxon>
        <taxon>Methylobacteriaceae</taxon>
        <taxon>Methylorubrum</taxon>
    </lineage>
</organism>
<proteinExistence type="predicted"/>
<evidence type="ECO:0008006" key="3">
    <source>
        <dbReference type="Google" id="ProtNLM"/>
    </source>
</evidence>
<reference evidence="1" key="1">
    <citation type="journal article" date="2022" name="Biotechnol. Bioprocess Eng.">
        <title>Pan-genome Analysis Reveals Comparative Genomic Features of Central Metabolic Pathways in Methylorubrum extorquens.</title>
        <authorList>
            <person name="Lee G.M."/>
            <person name="Scott-Nevros Z.K."/>
            <person name="Lee S.-M."/>
            <person name="Kim D."/>
        </authorList>
    </citation>
    <scope>NUCLEOTIDE SEQUENCE</scope>
    <source>
        <strain evidence="1">ATCC 55366</strain>
    </source>
</reference>
<dbReference type="EMBL" id="CP073633">
    <property type="protein sequence ID" value="WHQ70101.1"/>
    <property type="molecule type" value="Genomic_DNA"/>
</dbReference>